<dbReference type="InterPro" id="IPR050682">
    <property type="entry name" value="ModA/WtpA"/>
</dbReference>
<dbReference type="GO" id="GO:0015689">
    <property type="term" value="P:molybdate ion transport"/>
    <property type="evidence" value="ECO:0007669"/>
    <property type="project" value="InterPro"/>
</dbReference>
<dbReference type="EMBL" id="NEVT01000003">
    <property type="protein sequence ID" value="OZI79610.1"/>
    <property type="molecule type" value="Genomic_DNA"/>
</dbReference>
<keyword evidence="2 4" id="KW-0479">Metal-binding</keyword>
<evidence type="ECO:0000256" key="5">
    <source>
        <dbReference type="SAM" id="SignalP"/>
    </source>
</evidence>
<reference evidence="7" key="1">
    <citation type="submission" date="2017-05" db="EMBL/GenBank/DDBJ databases">
        <title>Complete and WGS of Bordetella genogroups.</title>
        <authorList>
            <person name="Spilker T."/>
            <person name="Lipuma J."/>
        </authorList>
    </citation>
    <scope>NUCLEOTIDE SEQUENCE [LARGE SCALE GENOMIC DNA]</scope>
    <source>
        <strain evidence="7">AU8256</strain>
    </source>
</reference>
<evidence type="ECO:0000256" key="2">
    <source>
        <dbReference type="ARBA" id="ARBA00022723"/>
    </source>
</evidence>
<dbReference type="PIRSF" id="PIRSF004846">
    <property type="entry name" value="ModA"/>
    <property type="match status" value="1"/>
</dbReference>
<gene>
    <name evidence="6" type="ORF">CAL24_06715</name>
</gene>
<dbReference type="PANTHER" id="PTHR30632:SF14">
    <property type="entry name" value="TUNGSTATE_MOLYBDATE_CHROMATE-BINDING PROTEIN MODA"/>
    <property type="match status" value="1"/>
</dbReference>
<dbReference type="SUPFAM" id="SSF53850">
    <property type="entry name" value="Periplasmic binding protein-like II"/>
    <property type="match status" value="1"/>
</dbReference>
<evidence type="ECO:0000313" key="6">
    <source>
        <dbReference type="EMBL" id="OZI79610.1"/>
    </source>
</evidence>
<evidence type="ECO:0000256" key="1">
    <source>
        <dbReference type="ARBA" id="ARBA00009175"/>
    </source>
</evidence>
<dbReference type="GO" id="GO:0046872">
    <property type="term" value="F:metal ion binding"/>
    <property type="evidence" value="ECO:0007669"/>
    <property type="project" value="UniProtKB-KW"/>
</dbReference>
<dbReference type="RefSeq" id="WP_094806115.1">
    <property type="nucleotide sequence ID" value="NZ_NEVT01000003.1"/>
</dbReference>
<comment type="caution">
    <text evidence="6">The sequence shown here is derived from an EMBL/GenBank/DDBJ whole genome shotgun (WGS) entry which is preliminary data.</text>
</comment>
<evidence type="ECO:0000256" key="4">
    <source>
        <dbReference type="PIRSR" id="PIRSR004846-1"/>
    </source>
</evidence>
<protein>
    <submittedName>
        <fullName evidence="6">Molybdate ABC transporter substrate-binding protein</fullName>
    </submittedName>
</protein>
<evidence type="ECO:0000256" key="3">
    <source>
        <dbReference type="ARBA" id="ARBA00022729"/>
    </source>
</evidence>
<keyword evidence="3 5" id="KW-0732">Signal</keyword>
<dbReference type="AlphaFoldDB" id="A0A261W158"/>
<comment type="similarity">
    <text evidence="1">Belongs to the bacterial solute-binding protein ModA family.</text>
</comment>
<name>A0A261W158_9BORD</name>
<feature type="binding site" evidence="4">
    <location>
        <position position="60"/>
    </location>
    <ligand>
        <name>molybdate</name>
        <dbReference type="ChEBI" id="CHEBI:36264"/>
    </ligand>
</feature>
<dbReference type="Gene3D" id="3.40.190.10">
    <property type="entry name" value="Periplasmic binding protein-like II"/>
    <property type="match status" value="2"/>
</dbReference>
<proteinExistence type="inferred from homology"/>
<dbReference type="GO" id="GO:0030973">
    <property type="term" value="F:molybdate ion binding"/>
    <property type="evidence" value="ECO:0007669"/>
    <property type="project" value="TreeGrafter"/>
</dbReference>
<dbReference type="Proteomes" id="UP000215633">
    <property type="component" value="Unassembled WGS sequence"/>
</dbReference>
<dbReference type="PANTHER" id="PTHR30632">
    <property type="entry name" value="MOLYBDATE-BINDING PERIPLASMIC PROTEIN"/>
    <property type="match status" value="1"/>
</dbReference>
<keyword evidence="7" id="KW-1185">Reference proteome</keyword>
<accession>A0A261W158</accession>
<dbReference type="NCBIfam" id="TIGR01256">
    <property type="entry name" value="modA"/>
    <property type="match status" value="1"/>
</dbReference>
<organism evidence="6 7">
    <name type="scientific">Bordetella genomosp. 2</name>
    <dbReference type="NCBI Taxonomy" id="1983456"/>
    <lineage>
        <taxon>Bacteria</taxon>
        <taxon>Pseudomonadati</taxon>
        <taxon>Pseudomonadota</taxon>
        <taxon>Betaproteobacteria</taxon>
        <taxon>Burkholderiales</taxon>
        <taxon>Alcaligenaceae</taxon>
        <taxon>Bordetella</taxon>
    </lineage>
</organism>
<evidence type="ECO:0000313" key="7">
    <source>
        <dbReference type="Proteomes" id="UP000215633"/>
    </source>
</evidence>
<keyword evidence="4" id="KW-0500">Molybdenum</keyword>
<sequence>MTARIRLLALALLACTASLPVRAGQVQVAVASNVAAPIRAIAEDFQQKTGNTVVLSSAPTSQLYAQIRQGAEYDVFVAGNEVLPARLEAERQAVPGTRYTYATRVLVLWSPQEGYVDPQGDVLKHNRFQSLSIASPSLVPYGRPAMQVLDRLGLRGAVEGKLVERRTLSDTQRFVSGSHSDLGFVTLSNIYQNSRFVGGSAWIVPTTLYDPIRQDAVLLENGRENLAARSFLFYLKGPKVSQIMRAYGFHR</sequence>
<dbReference type="InterPro" id="IPR005950">
    <property type="entry name" value="ModA"/>
</dbReference>
<feature type="chain" id="PRO_5012966814" evidence="5">
    <location>
        <begin position="24"/>
        <end position="251"/>
    </location>
</feature>
<feature type="signal peptide" evidence="5">
    <location>
        <begin position="1"/>
        <end position="23"/>
    </location>
</feature>
<dbReference type="Pfam" id="PF13531">
    <property type="entry name" value="SBP_bac_11"/>
    <property type="match status" value="1"/>
</dbReference>